<evidence type="ECO:0000313" key="3">
    <source>
        <dbReference type="Proteomes" id="UP000288293"/>
    </source>
</evidence>
<name>A0A432W5Q0_9GAMM</name>
<dbReference type="SUPFAM" id="SSF55729">
    <property type="entry name" value="Acyl-CoA N-acyltransferases (Nat)"/>
    <property type="match status" value="1"/>
</dbReference>
<dbReference type="AlphaFoldDB" id="A0A432W5Q0"/>
<protein>
    <submittedName>
        <fullName evidence="2">GNAT family N-acetyltransferase</fullName>
    </submittedName>
</protein>
<dbReference type="OrthoDB" id="6195612at2"/>
<dbReference type="Proteomes" id="UP000288293">
    <property type="component" value="Unassembled WGS sequence"/>
</dbReference>
<accession>A0A432W5Q0</accession>
<comment type="caution">
    <text evidence="2">The sequence shown here is derived from an EMBL/GenBank/DDBJ whole genome shotgun (WGS) entry which is preliminary data.</text>
</comment>
<evidence type="ECO:0000259" key="1">
    <source>
        <dbReference type="PROSITE" id="PS51186"/>
    </source>
</evidence>
<dbReference type="PROSITE" id="PS51186">
    <property type="entry name" value="GNAT"/>
    <property type="match status" value="1"/>
</dbReference>
<organism evidence="2 3">
    <name type="scientific">Aliidiomarina minuta</name>
    <dbReference type="NCBI Taxonomy" id="880057"/>
    <lineage>
        <taxon>Bacteria</taxon>
        <taxon>Pseudomonadati</taxon>
        <taxon>Pseudomonadota</taxon>
        <taxon>Gammaproteobacteria</taxon>
        <taxon>Alteromonadales</taxon>
        <taxon>Idiomarinaceae</taxon>
        <taxon>Aliidiomarina</taxon>
    </lineage>
</organism>
<dbReference type="RefSeq" id="WP_126802099.1">
    <property type="nucleotide sequence ID" value="NZ_PIPL01000001.1"/>
</dbReference>
<dbReference type="Gene3D" id="3.40.630.30">
    <property type="match status" value="1"/>
</dbReference>
<dbReference type="Pfam" id="PF13673">
    <property type="entry name" value="Acetyltransf_10"/>
    <property type="match status" value="1"/>
</dbReference>
<evidence type="ECO:0000313" key="2">
    <source>
        <dbReference type="EMBL" id="RUO25400.1"/>
    </source>
</evidence>
<gene>
    <name evidence="2" type="ORF">CWE09_01300</name>
</gene>
<dbReference type="InterPro" id="IPR000182">
    <property type="entry name" value="GNAT_dom"/>
</dbReference>
<dbReference type="EMBL" id="PIPL01000001">
    <property type="protein sequence ID" value="RUO25400.1"/>
    <property type="molecule type" value="Genomic_DNA"/>
</dbReference>
<sequence>MATTTTTQPQLTGKLVFLASEDIRLAASLLFQAYQDDPVFVSIFKADKEGYAQRLRAAIREELSFFWQSGQQMFGIYDGDTLEGVVCMTRPGANFGPGRFWHWRLKMLLTAGYLSTRQMIEKERLIAEAMPVDNYHMLTFIAVHPRYQQRGLGELLIKAVDTVMQEDPQSAGVAALATRPEYQHFLEQRGYQLVSEVQVDEIKGLLMFHQRNGQKDAI</sequence>
<keyword evidence="3" id="KW-1185">Reference proteome</keyword>
<proteinExistence type="predicted"/>
<feature type="domain" description="N-acetyltransferase" evidence="1">
    <location>
        <begin position="53"/>
        <end position="212"/>
    </location>
</feature>
<keyword evidence="2" id="KW-0808">Transferase</keyword>
<reference evidence="2 3" key="1">
    <citation type="journal article" date="2011" name="Front. Microbiol.">
        <title>Genomic signatures of strain selection and enhancement in Bacillus atrophaeus var. globigii, a historical biowarfare simulant.</title>
        <authorList>
            <person name="Gibbons H.S."/>
            <person name="Broomall S.M."/>
            <person name="McNew L.A."/>
            <person name="Daligault H."/>
            <person name="Chapman C."/>
            <person name="Bruce D."/>
            <person name="Karavis M."/>
            <person name="Krepps M."/>
            <person name="McGregor P.A."/>
            <person name="Hong C."/>
            <person name="Park K.H."/>
            <person name="Akmal A."/>
            <person name="Feldman A."/>
            <person name="Lin J.S."/>
            <person name="Chang W.E."/>
            <person name="Higgs B.W."/>
            <person name="Demirev P."/>
            <person name="Lindquist J."/>
            <person name="Liem A."/>
            <person name="Fochler E."/>
            <person name="Read T.D."/>
            <person name="Tapia R."/>
            <person name="Johnson S."/>
            <person name="Bishop-Lilly K.A."/>
            <person name="Detter C."/>
            <person name="Han C."/>
            <person name="Sozhamannan S."/>
            <person name="Rosenzweig C.N."/>
            <person name="Skowronski E.W."/>
        </authorList>
    </citation>
    <scope>NUCLEOTIDE SEQUENCE [LARGE SCALE GENOMIC DNA]</scope>
    <source>
        <strain evidence="2 3">MLST1</strain>
    </source>
</reference>
<dbReference type="GO" id="GO:0016747">
    <property type="term" value="F:acyltransferase activity, transferring groups other than amino-acyl groups"/>
    <property type="evidence" value="ECO:0007669"/>
    <property type="project" value="InterPro"/>
</dbReference>
<dbReference type="InterPro" id="IPR016181">
    <property type="entry name" value="Acyl_CoA_acyltransferase"/>
</dbReference>